<evidence type="ECO:0000259" key="1">
    <source>
        <dbReference type="Pfam" id="PF00561"/>
    </source>
</evidence>
<sequence>MTSSPPASASTNPNAKLVRSADGMRIFAEATGSPANPHVVLVPGVGFSGCVFDDFCADERLLAALYIVRVDPRGCGRSDLALTDEMHESKRYAEDFDAVVKAFDLRHPVLVGWSYGGTWLTDIAGHLPPFTISGCMLLMGLPYAQELLAQVGTPALLGVIPGLLSSDAAAQRALVDLMFLEPAAPRAHVREAPGVLRAPHGRGTHPLPRGARAAARGAVGGRARGPAAVFYVWDAGWASEGGCRAGAVGGSIIGIWR</sequence>
<proteinExistence type="predicted"/>
<dbReference type="Gene3D" id="3.40.50.1820">
    <property type="entry name" value="alpha/beta hydrolase"/>
    <property type="match status" value="1"/>
</dbReference>
<dbReference type="Proteomes" id="UP000298327">
    <property type="component" value="Unassembled WGS sequence"/>
</dbReference>
<dbReference type="AlphaFoldDB" id="A0A4Y9YNQ0"/>
<gene>
    <name evidence="2" type="ORF">EVG20_g6291</name>
</gene>
<dbReference type="EMBL" id="SEOQ01000413">
    <property type="protein sequence ID" value="TFY63490.1"/>
    <property type="molecule type" value="Genomic_DNA"/>
</dbReference>
<evidence type="ECO:0000313" key="3">
    <source>
        <dbReference type="Proteomes" id="UP000298327"/>
    </source>
</evidence>
<evidence type="ECO:0000313" key="2">
    <source>
        <dbReference type="EMBL" id="TFY63490.1"/>
    </source>
</evidence>
<accession>A0A4Y9YNQ0</accession>
<feature type="domain" description="AB hydrolase-1" evidence="1">
    <location>
        <begin position="37"/>
        <end position="147"/>
    </location>
</feature>
<protein>
    <recommendedName>
        <fullName evidence="1">AB hydrolase-1 domain-containing protein</fullName>
    </recommendedName>
</protein>
<dbReference type="SUPFAM" id="SSF53474">
    <property type="entry name" value="alpha/beta-Hydrolases"/>
    <property type="match status" value="1"/>
</dbReference>
<dbReference type="Pfam" id="PF00561">
    <property type="entry name" value="Abhydrolase_1"/>
    <property type="match status" value="1"/>
</dbReference>
<dbReference type="InterPro" id="IPR029058">
    <property type="entry name" value="AB_hydrolase_fold"/>
</dbReference>
<keyword evidence="3" id="KW-1185">Reference proteome</keyword>
<reference evidence="2 3" key="1">
    <citation type="submission" date="2019-02" db="EMBL/GenBank/DDBJ databases">
        <title>Genome sequencing of the rare red list fungi Dentipellis fragilis.</title>
        <authorList>
            <person name="Buettner E."/>
            <person name="Kellner H."/>
        </authorList>
    </citation>
    <scope>NUCLEOTIDE SEQUENCE [LARGE SCALE GENOMIC DNA]</scope>
    <source>
        <strain evidence="2 3">DSM 105465</strain>
    </source>
</reference>
<comment type="caution">
    <text evidence="2">The sequence shown here is derived from an EMBL/GenBank/DDBJ whole genome shotgun (WGS) entry which is preliminary data.</text>
</comment>
<dbReference type="STRING" id="205917.A0A4Y9YNQ0"/>
<dbReference type="OrthoDB" id="408373at2759"/>
<organism evidence="2 3">
    <name type="scientific">Dentipellis fragilis</name>
    <dbReference type="NCBI Taxonomy" id="205917"/>
    <lineage>
        <taxon>Eukaryota</taxon>
        <taxon>Fungi</taxon>
        <taxon>Dikarya</taxon>
        <taxon>Basidiomycota</taxon>
        <taxon>Agaricomycotina</taxon>
        <taxon>Agaricomycetes</taxon>
        <taxon>Russulales</taxon>
        <taxon>Hericiaceae</taxon>
        <taxon>Dentipellis</taxon>
    </lineage>
</organism>
<dbReference type="InterPro" id="IPR000073">
    <property type="entry name" value="AB_hydrolase_1"/>
</dbReference>
<name>A0A4Y9YNQ0_9AGAM</name>